<keyword evidence="5 7" id="KW-1133">Transmembrane helix</keyword>
<feature type="transmembrane region" description="Helical" evidence="7">
    <location>
        <begin position="292"/>
        <end position="312"/>
    </location>
</feature>
<dbReference type="Gene3D" id="1.20.1250.20">
    <property type="entry name" value="MFS general substrate transporter like domains"/>
    <property type="match status" value="1"/>
</dbReference>
<gene>
    <name evidence="9" type="ORF">GCM10010151_37230</name>
</gene>
<dbReference type="PANTHER" id="PTHR23517">
    <property type="entry name" value="RESISTANCE PROTEIN MDTM, PUTATIVE-RELATED-RELATED"/>
    <property type="match status" value="1"/>
</dbReference>
<dbReference type="SUPFAM" id="SSF103473">
    <property type="entry name" value="MFS general substrate transporter"/>
    <property type="match status" value="1"/>
</dbReference>
<feature type="domain" description="Major facilitator superfamily (MFS) profile" evidence="8">
    <location>
        <begin position="26"/>
        <end position="406"/>
    </location>
</feature>
<evidence type="ECO:0000256" key="3">
    <source>
        <dbReference type="ARBA" id="ARBA00022475"/>
    </source>
</evidence>
<comment type="subcellular location">
    <subcellularLocation>
        <location evidence="1">Cell membrane</location>
        <topology evidence="1">Multi-pass membrane protein</topology>
    </subcellularLocation>
</comment>
<dbReference type="Proteomes" id="UP001501822">
    <property type="component" value="Unassembled WGS sequence"/>
</dbReference>
<feature type="transmembrane region" description="Helical" evidence="7">
    <location>
        <begin position="182"/>
        <end position="206"/>
    </location>
</feature>
<dbReference type="PROSITE" id="PS50850">
    <property type="entry name" value="MFS"/>
    <property type="match status" value="1"/>
</dbReference>
<organism evidence="9 10">
    <name type="scientific">Actinoallomurus spadix</name>
    <dbReference type="NCBI Taxonomy" id="79912"/>
    <lineage>
        <taxon>Bacteria</taxon>
        <taxon>Bacillati</taxon>
        <taxon>Actinomycetota</taxon>
        <taxon>Actinomycetes</taxon>
        <taxon>Streptosporangiales</taxon>
        <taxon>Thermomonosporaceae</taxon>
        <taxon>Actinoallomurus</taxon>
    </lineage>
</organism>
<proteinExistence type="predicted"/>
<dbReference type="PROSITE" id="PS00216">
    <property type="entry name" value="SUGAR_TRANSPORT_1"/>
    <property type="match status" value="1"/>
</dbReference>
<evidence type="ECO:0000313" key="10">
    <source>
        <dbReference type="Proteomes" id="UP001501822"/>
    </source>
</evidence>
<feature type="transmembrane region" description="Helical" evidence="7">
    <location>
        <begin position="94"/>
        <end position="112"/>
    </location>
</feature>
<feature type="transmembrane region" description="Helical" evidence="7">
    <location>
        <begin position="318"/>
        <end position="341"/>
    </location>
</feature>
<accession>A0ABN0WQD3</accession>
<dbReference type="Pfam" id="PF07690">
    <property type="entry name" value="MFS_1"/>
    <property type="match status" value="1"/>
</dbReference>
<dbReference type="InterPro" id="IPR005829">
    <property type="entry name" value="Sugar_transporter_CS"/>
</dbReference>
<keyword evidence="2" id="KW-0813">Transport</keyword>
<evidence type="ECO:0000313" key="9">
    <source>
        <dbReference type="EMBL" id="GAA0344088.1"/>
    </source>
</evidence>
<evidence type="ECO:0000256" key="6">
    <source>
        <dbReference type="ARBA" id="ARBA00023136"/>
    </source>
</evidence>
<dbReference type="InterPro" id="IPR050171">
    <property type="entry name" value="MFS_Transporters"/>
</dbReference>
<protein>
    <submittedName>
        <fullName evidence="9">MFS transporter</fullName>
    </submittedName>
</protein>
<evidence type="ECO:0000256" key="2">
    <source>
        <dbReference type="ARBA" id="ARBA00022448"/>
    </source>
</evidence>
<comment type="caution">
    <text evidence="9">The sequence shown here is derived from an EMBL/GenBank/DDBJ whole genome shotgun (WGS) entry which is preliminary data.</text>
</comment>
<dbReference type="InterPro" id="IPR011701">
    <property type="entry name" value="MFS"/>
</dbReference>
<dbReference type="EMBL" id="BAAABM010000029">
    <property type="protein sequence ID" value="GAA0344088.1"/>
    <property type="molecule type" value="Genomic_DNA"/>
</dbReference>
<dbReference type="InterPro" id="IPR020846">
    <property type="entry name" value="MFS_dom"/>
</dbReference>
<evidence type="ECO:0000256" key="1">
    <source>
        <dbReference type="ARBA" id="ARBA00004651"/>
    </source>
</evidence>
<feature type="transmembrane region" description="Helical" evidence="7">
    <location>
        <begin position="264"/>
        <end position="285"/>
    </location>
</feature>
<keyword evidence="10" id="KW-1185">Reference proteome</keyword>
<keyword evidence="6 7" id="KW-0472">Membrane</keyword>
<keyword evidence="3" id="KW-1003">Cell membrane</keyword>
<feature type="transmembrane region" description="Helical" evidence="7">
    <location>
        <begin position="27"/>
        <end position="45"/>
    </location>
</feature>
<feature type="transmembrane region" description="Helical" evidence="7">
    <location>
        <begin position="227"/>
        <end position="249"/>
    </location>
</feature>
<feature type="transmembrane region" description="Helical" evidence="7">
    <location>
        <begin position="385"/>
        <end position="405"/>
    </location>
</feature>
<name>A0ABN0WQD3_9ACTN</name>
<evidence type="ECO:0000256" key="7">
    <source>
        <dbReference type="SAM" id="Phobius"/>
    </source>
</evidence>
<dbReference type="InterPro" id="IPR036259">
    <property type="entry name" value="MFS_trans_sf"/>
</dbReference>
<feature type="transmembrane region" description="Helical" evidence="7">
    <location>
        <begin position="57"/>
        <end position="82"/>
    </location>
</feature>
<keyword evidence="4 7" id="KW-0812">Transmembrane</keyword>
<sequence length="431" mass="42672">MELSEELTMPPDDRAGSPAALRLPHRAGFWLLGATLLTFTVAASAPSPLYVVYQHRWGFSVTTLTLVFAVYALALLIALLTVGGLSDFLGRRPVLIGALLAETTAMVLFLTAGDVGTLLAARTVQGLATGAATGAISAGLVDLQPGARLGSLVNSVAPTLGLAAGALGAGALVQYAPGPTTLVFVLLTAAFLALAAVVAFLPDLVVPRPGALASLRPRAAVPVTARAAFLAAAPCLVATWAMGGLYLSLGGSLTAGVLHIGDHLVGGLVVTTLTGAGAVTSVLVRDRAPHRVMVAGSVALAAGTGGTLLALGTASTPLFFTATAVAGCGFGGAFLGAFRSVAALAGPDRRAELFAAVYVVSYLGFSVPAVVAGAAVPSFGLRATATAYGVVVIALALTAAVSGALRARAARSVAAVPVPVAPCPVSDRAAG</sequence>
<reference evidence="9 10" key="1">
    <citation type="journal article" date="2019" name="Int. J. Syst. Evol. Microbiol.">
        <title>The Global Catalogue of Microorganisms (GCM) 10K type strain sequencing project: providing services to taxonomists for standard genome sequencing and annotation.</title>
        <authorList>
            <consortium name="The Broad Institute Genomics Platform"/>
            <consortium name="The Broad Institute Genome Sequencing Center for Infectious Disease"/>
            <person name="Wu L."/>
            <person name="Ma J."/>
        </authorList>
    </citation>
    <scope>NUCLEOTIDE SEQUENCE [LARGE SCALE GENOMIC DNA]</scope>
    <source>
        <strain evidence="9 10">JCM 3146</strain>
    </source>
</reference>
<evidence type="ECO:0000256" key="5">
    <source>
        <dbReference type="ARBA" id="ARBA00022989"/>
    </source>
</evidence>
<feature type="transmembrane region" description="Helical" evidence="7">
    <location>
        <begin position="155"/>
        <end position="176"/>
    </location>
</feature>
<evidence type="ECO:0000259" key="8">
    <source>
        <dbReference type="PROSITE" id="PS50850"/>
    </source>
</evidence>
<feature type="transmembrane region" description="Helical" evidence="7">
    <location>
        <begin position="353"/>
        <end position="379"/>
    </location>
</feature>
<evidence type="ECO:0000256" key="4">
    <source>
        <dbReference type="ARBA" id="ARBA00022692"/>
    </source>
</evidence>